<proteinExistence type="predicted"/>
<evidence type="ECO:0000256" key="4">
    <source>
        <dbReference type="ARBA" id="ARBA00022785"/>
    </source>
</evidence>
<evidence type="ECO:0008006" key="7">
    <source>
        <dbReference type="Google" id="ProtNLM"/>
    </source>
</evidence>
<organism evidence="5 6">
    <name type="scientific">Helicobacter gastrocanis</name>
    <dbReference type="NCBI Taxonomy" id="2849641"/>
    <lineage>
        <taxon>Bacteria</taxon>
        <taxon>Pseudomonadati</taxon>
        <taxon>Campylobacterota</taxon>
        <taxon>Epsilonproteobacteria</taxon>
        <taxon>Campylobacterales</taxon>
        <taxon>Helicobacteraceae</taxon>
        <taxon>Helicobacter</taxon>
    </lineage>
</organism>
<dbReference type="InterPro" id="IPR036100">
    <property type="entry name" value="QueA_sf"/>
</dbReference>
<dbReference type="InterPro" id="IPR003699">
    <property type="entry name" value="QueA"/>
</dbReference>
<keyword evidence="2" id="KW-0808">Transferase</keyword>
<keyword evidence="4" id="KW-0671">Queuosine biosynthesis</keyword>
<sequence>MFAKNLGAIAAPTASLHFSQEAKDYLLSNYQYAFITLHVGAGTFLSVESEDIRKHPMHAEFVEVSPQAQNALDNSPYILCVGTTALRAIEHYKRGFGNAPCHLFLHPGNPVKHAHALLTNFHLPESTLIMLVASMLGLEKCLALYQIAIEHNYRFYSYGDGMLIL</sequence>
<protein>
    <recommendedName>
        <fullName evidence="7">S-adenosylmethionine:tRNA ribosyltransferase-isomerase</fullName>
    </recommendedName>
</protein>
<gene>
    <name evidence="5" type="ORF">NHP190003_03660</name>
</gene>
<reference evidence="5 6" key="1">
    <citation type="submission" date="2021-07" db="EMBL/GenBank/DDBJ databases">
        <title>Novel Helicobacter sp. Isolated from a dog.</title>
        <authorList>
            <person name="Rimbara E."/>
            <person name="Suzuki M."/>
        </authorList>
    </citation>
    <scope>NUCLEOTIDE SEQUENCE [LARGE SCALE GENOMIC DNA]</scope>
    <source>
        <strain evidence="6">NHP19-003</strain>
    </source>
</reference>
<dbReference type="SUPFAM" id="SSF111337">
    <property type="entry name" value="QueA-like"/>
    <property type="match status" value="1"/>
</dbReference>
<keyword evidence="1" id="KW-0963">Cytoplasm</keyword>
<keyword evidence="6" id="KW-1185">Reference proteome</keyword>
<evidence type="ECO:0000313" key="5">
    <source>
        <dbReference type="EMBL" id="BCZ17084.1"/>
    </source>
</evidence>
<dbReference type="Pfam" id="PF02547">
    <property type="entry name" value="Queuosine_synth"/>
    <property type="match status" value="1"/>
</dbReference>
<evidence type="ECO:0000256" key="3">
    <source>
        <dbReference type="ARBA" id="ARBA00022691"/>
    </source>
</evidence>
<accession>A0ABN6I358</accession>
<evidence type="ECO:0000256" key="1">
    <source>
        <dbReference type="ARBA" id="ARBA00022490"/>
    </source>
</evidence>
<dbReference type="PANTHER" id="PTHR30307:SF0">
    <property type="entry name" value="S-ADENOSYLMETHIONINE:TRNA RIBOSYLTRANSFERASE-ISOMERASE"/>
    <property type="match status" value="1"/>
</dbReference>
<dbReference type="PANTHER" id="PTHR30307">
    <property type="entry name" value="S-ADENOSYLMETHIONINE:TRNA RIBOSYLTRANSFERASE-ISOMERASE"/>
    <property type="match status" value="1"/>
</dbReference>
<keyword evidence="3" id="KW-0949">S-adenosyl-L-methionine</keyword>
<evidence type="ECO:0000256" key="2">
    <source>
        <dbReference type="ARBA" id="ARBA00022679"/>
    </source>
</evidence>
<dbReference type="Proteomes" id="UP000826775">
    <property type="component" value="Chromosome"/>
</dbReference>
<dbReference type="EMBL" id="AP024814">
    <property type="protein sequence ID" value="BCZ17084.1"/>
    <property type="molecule type" value="Genomic_DNA"/>
</dbReference>
<dbReference type="Gene3D" id="3.40.1780.10">
    <property type="entry name" value="QueA-like"/>
    <property type="match status" value="1"/>
</dbReference>
<dbReference type="InterPro" id="IPR042118">
    <property type="entry name" value="QueA_dom1"/>
</dbReference>
<name>A0ABN6I358_9HELI</name>
<evidence type="ECO:0000313" key="6">
    <source>
        <dbReference type="Proteomes" id="UP000826775"/>
    </source>
</evidence>